<dbReference type="SUPFAM" id="SSF54909">
    <property type="entry name" value="Dimeric alpha+beta barrel"/>
    <property type="match status" value="1"/>
</dbReference>
<feature type="domain" description="NIPSNAP" evidence="2">
    <location>
        <begin position="29"/>
        <end position="133"/>
    </location>
</feature>
<gene>
    <name evidence="3" type="ORF">PZE19_17405</name>
</gene>
<feature type="signal peptide" evidence="1">
    <location>
        <begin position="1"/>
        <end position="20"/>
    </location>
</feature>
<dbReference type="Pfam" id="PF07978">
    <property type="entry name" value="NIPSNAP"/>
    <property type="match status" value="1"/>
</dbReference>
<dbReference type="InterPro" id="IPR012577">
    <property type="entry name" value="NIPSNAP"/>
</dbReference>
<keyword evidence="4" id="KW-1185">Reference proteome</keyword>
<name>A0ABT6FDF0_9BACT</name>
<evidence type="ECO:0000259" key="2">
    <source>
        <dbReference type="Pfam" id="PF07978"/>
    </source>
</evidence>
<dbReference type="RefSeq" id="WP_277861898.1">
    <property type="nucleotide sequence ID" value="NZ_JARRAG010000002.1"/>
</dbReference>
<dbReference type="EMBL" id="JARRAG010000002">
    <property type="protein sequence ID" value="MDG3005567.1"/>
    <property type="molecule type" value="Genomic_DNA"/>
</dbReference>
<evidence type="ECO:0000256" key="1">
    <source>
        <dbReference type="SAM" id="SignalP"/>
    </source>
</evidence>
<evidence type="ECO:0000313" key="4">
    <source>
        <dbReference type="Proteomes" id="UP001216907"/>
    </source>
</evidence>
<evidence type="ECO:0000313" key="3">
    <source>
        <dbReference type="EMBL" id="MDG3005567.1"/>
    </source>
</evidence>
<proteinExistence type="predicted"/>
<reference evidence="3 4" key="1">
    <citation type="submission" date="2023-03" db="EMBL/GenBank/DDBJ databases">
        <title>Paludisphaera mucosa sp. nov. a novel planctomycete from northern fen.</title>
        <authorList>
            <person name="Ivanova A."/>
        </authorList>
    </citation>
    <scope>NUCLEOTIDE SEQUENCE [LARGE SCALE GENOMIC DNA]</scope>
    <source>
        <strain evidence="3 4">Pla2</strain>
    </source>
</reference>
<dbReference type="Gene3D" id="3.30.70.100">
    <property type="match status" value="1"/>
</dbReference>
<accession>A0ABT6FDF0</accession>
<protein>
    <submittedName>
        <fullName evidence="3">NIPSNAP family protein</fullName>
    </submittedName>
</protein>
<sequence>MRLALTVGLLLFGMTLPVLAADDKPSRVFELRTYHTPDGKLVDLHKRFRDHTCALLKKHGAELVGFWTPQDEKDGKAKTLIYLVAYPSREAATQTWKAFQADPEWQKAKAASEVDGKLTEKVDSVFLEPTDYSAMK</sequence>
<dbReference type="InterPro" id="IPR011008">
    <property type="entry name" value="Dimeric_a/b-barrel"/>
</dbReference>
<dbReference type="Proteomes" id="UP001216907">
    <property type="component" value="Unassembled WGS sequence"/>
</dbReference>
<comment type="caution">
    <text evidence="3">The sequence shown here is derived from an EMBL/GenBank/DDBJ whole genome shotgun (WGS) entry which is preliminary data.</text>
</comment>
<feature type="chain" id="PRO_5045486430" evidence="1">
    <location>
        <begin position="21"/>
        <end position="136"/>
    </location>
</feature>
<keyword evidence="1" id="KW-0732">Signal</keyword>
<organism evidence="3 4">
    <name type="scientific">Paludisphaera mucosa</name>
    <dbReference type="NCBI Taxonomy" id="3030827"/>
    <lineage>
        <taxon>Bacteria</taxon>
        <taxon>Pseudomonadati</taxon>
        <taxon>Planctomycetota</taxon>
        <taxon>Planctomycetia</taxon>
        <taxon>Isosphaerales</taxon>
        <taxon>Isosphaeraceae</taxon>
        <taxon>Paludisphaera</taxon>
    </lineage>
</organism>